<dbReference type="RefSeq" id="WP_127565770.1">
    <property type="nucleotide sequence ID" value="NZ_BMFB01000002.1"/>
</dbReference>
<dbReference type="GO" id="GO:0016887">
    <property type="term" value="F:ATP hydrolysis activity"/>
    <property type="evidence" value="ECO:0007669"/>
    <property type="project" value="InterPro"/>
</dbReference>
<dbReference type="SMART" id="SM00382">
    <property type="entry name" value="AAA"/>
    <property type="match status" value="2"/>
</dbReference>
<dbReference type="InterPro" id="IPR003593">
    <property type="entry name" value="AAA+_ATPase"/>
</dbReference>
<dbReference type="CDD" id="cd03221">
    <property type="entry name" value="ABCF_EF-3"/>
    <property type="match status" value="2"/>
</dbReference>
<evidence type="ECO:0000313" key="4">
    <source>
        <dbReference type="EMBL" id="AZU03371.1"/>
    </source>
</evidence>
<accession>A0A3T0E7J8</accession>
<evidence type="ECO:0000256" key="3">
    <source>
        <dbReference type="ARBA" id="ARBA00022840"/>
    </source>
</evidence>
<evidence type="ECO:0000256" key="2">
    <source>
        <dbReference type="ARBA" id="ARBA00022741"/>
    </source>
</evidence>
<protein>
    <submittedName>
        <fullName evidence="4">ABC transporter-like protein</fullName>
    </submittedName>
</protein>
<organism evidence="4 5">
    <name type="scientific">Glycocaulis alkaliphilus</name>
    <dbReference type="NCBI Taxonomy" id="1434191"/>
    <lineage>
        <taxon>Bacteria</taxon>
        <taxon>Pseudomonadati</taxon>
        <taxon>Pseudomonadota</taxon>
        <taxon>Alphaproteobacteria</taxon>
        <taxon>Maricaulales</taxon>
        <taxon>Maricaulaceae</taxon>
        <taxon>Glycocaulis</taxon>
    </lineage>
</organism>
<gene>
    <name evidence="4" type="ORF">X907_0827</name>
</gene>
<dbReference type="OrthoDB" id="7623913at2"/>
<dbReference type="Proteomes" id="UP000286954">
    <property type="component" value="Chromosome"/>
</dbReference>
<dbReference type="PROSITE" id="PS00211">
    <property type="entry name" value="ABC_TRANSPORTER_1"/>
    <property type="match status" value="1"/>
</dbReference>
<sequence length="628" mass="69604">MLHINDLTYRIEGRILFEQATLFLPAKTKMGLVGRNGTGKSTLLRLIRGEASPETGDIRIQPGMRMGSVEQEAPGGPISIIDFVLAADIERASLLAEAETATDPNRIADIQTRLADIDAHSAEARAGAILHGLGFSNEEQQRPCSAFSGGWRMRAALAATLFARPDLLLLDEPTNYLDLEGAVWLENYLQKFPGAVLLISHDRGLLNASIDMIAHLKDAKLTVWDGGYDQFEKQLAERQRLTMKLVEKQEDERRRLQAFVDRFKAKATKAKQAQSRVKRLEKMQPVATSVADPVAPFDLPVAPRRMANPLVRLDGAATGYDEDTIILKNMDLRIDVDDRIGLLGRNGAGKSTFAKLLTGQTPVLAGAMRMHKKLEIAHFAQHQIDALHPNTSAYQHILELMPDATEAQRRARLARFGLPGDRQETPAKSLSGGEKARLLMNLISFHGAHLLILDEPTNHLDMDSRAALMDAINTYEGAVILISHDRHLIEACVDRLWIAEGGTVKPYEGDMDEYRKQLLRPETEGNGRGKAKPDVKLERRKDAAEARSKLKPLKAEALKWEREAERLKGVLATIDKGLAVPGLWEKDPGLATELTKKRARAEELIDAAEMKWLEADEAYEQAREAAGV</sequence>
<dbReference type="SUPFAM" id="SSF52540">
    <property type="entry name" value="P-loop containing nucleoside triphosphate hydrolases"/>
    <property type="match status" value="2"/>
</dbReference>
<keyword evidence="3" id="KW-0067">ATP-binding</keyword>
<dbReference type="EMBL" id="CP018911">
    <property type="protein sequence ID" value="AZU03371.1"/>
    <property type="molecule type" value="Genomic_DNA"/>
</dbReference>
<dbReference type="Pfam" id="PF00005">
    <property type="entry name" value="ABC_tran"/>
    <property type="match status" value="2"/>
</dbReference>
<keyword evidence="2" id="KW-0547">Nucleotide-binding</keyword>
<evidence type="ECO:0000313" key="5">
    <source>
        <dbReference type="Proteomes" id="UP000286954"/>
    </source>
</evidence>
<dbReference type="InterPro" id="IPR003439">
    <property type="entry name" value="ABC_transporter-like_ATP-bd"/>
</dbReference>
<dbReference type="InterPro" id="IPR017871">
    <property type="entry name" value="ABC_transporter-like_CS"/>
</dbReference>
<dbReference type="InterPro" id="IPR050611">
    <property type="entry name" value="ABCF"/>
</dbReference>
<dbReference type="PANTHER" id="PTHR19211:SF14">
    <property type="entry name" value="ATP-BINDING CASSETTE SUB-FAMILY F MEMBER 1"/>
    <property type="match status" value="1"/>
</dbReference>
<dbReference type="PANTHER" id="PTHR19211">
    <property type="entry name" value="ATP-BINDING TRANSPORT PROTEIN-RELATED"/>
    <property type="match status" value="1"/>
</dbReference>
<evidence type="ECO:0000256" key="1">
    <source>
        <dbReference type="ARBA" id="ARBA00022737"/>
    </source>
</evidence>
<reference evidence="4 5" key="1">
    <citation type="submission" date="2016-12" db="EMBL/GenBank/DDBJ databases">
        <title>The genome of dimorphic prosthecate Glycocaulis alkaliphilus 6b-8t, isolated from crude oil dictates its adaptability in petroleum environments.</title>
        <authorList>
            <person name="Wu X.-L."/>
            <person name="Geng S."/>
        </authorList>
    </citation>
    <scope>NUCLEOTIDE SEQUENCE [LARGE SCALE GENOMIC DNA]</scope>
    <source>
        <strain evidence="4 5">6B-8</strain>
    </source>
</reference>
<dbReference type="FunFam" id="3.40.50.300:FF:000011">
    <property type="entry name" value="Putative ABC transporter ATP-binding component"/>
    <property type="match status" value="1"/>
</dbReference>
<keyword evidence="1" id="KW-0677">Repeat</keyword>
<dbReference type="PROSITE" id="PS50893">
    <property type="entry name" value="ABC_TRANSPORTER_2"/>
    <property type="match status" value="2"/>
</dbReference>
<name>A0A3T0E7J8_9PROT</name>
<proteinExistence type="predicted"/>
<dbReference type="Pfam" id="PF12848">
    <property type="entry name" value="ABC_tran_Xtn"/>
    <property type="match status" value="1"/>
</dbReference>
<dbReference type="InterPro" id="IPR032781">
    <property type="entry name" value="ABC_tran_Xtn"/>
</dbReference>
<dbReference type="Gene3D" id="3.40.50.300">
    <property type="entry name" value="P-loop containing nucleotide triphosphate hydrolases"/>
    <property type="match status" value="2"/>
</dbReference>
<dbReference type="AlphaFoldDB" id="A0A3T0E7J8"/>
<dbReference type="InterPro" id="IPR027417">
    <property type="entry name" value="P-loop_NTPase"/>
</dbReference>
<keyword evidence="5" id="KW-1185">Reference proteome</keyword>
<dbReference type="GO" id="GO:0005524">
    <property type="term" value="F:ATP binding"/>
    <property type="evidence" value="ECO:0007669"/>
    <property type="project" value="UniProtKB-KW"/>
</dbReference>
<dbReference type="KEGG" id="gak:X907_0827"/>